<name>A0ACB7P0L5_9PEZI</name>
<organism evidence="1 2">
    <name type="scientific">Chaetomium tenue</name>
    <dbReference type="NCBI Taxonomy" id="1854479"/>
    <lineage>
        <taxon>Eukaryota</taxon>
        <taxon>Fungi</taxon>
        <taxon>Dikarya</taxon>
        <taxon>Ascomycota</taxon>
        <taxon>Pezizomycotina</taxon>
        <taxon>Sordariomycetes</taxon>
        <taxon>Sordariomycetidae</taxon>
        <taxon>Sordariales</taxon>
        <taxon>Chaetomiaceae</taxon>
        <taxon>Chaetomium</taxon>
    </lineage>
</organism>
<gene>
    <name evidence="1" type="ORF">F5144DRAFT_576151</name>
</gene>
<reference evidence="1 2" key="1">
    <citation type="journal article" date="2021" name="Nat. Commun.">
        <title>Genetic determinants of endophytism in the Arabidopsis root mycobiome.</title>
        <authorList>
            <person name="Mesny F."/>
            <person name="Miyauchi S."/>
            <person name="Thiergart T."/>
            <person name="Pickel B."/>
            <person name="Atanasova L."/>
            <person name="Karlsson M."/>
            <person name="Huettel B."/>
            <person name="Barry K.W."/>
            <person name="Haridas S."/>
            <person name="Chen C."/>
            <person name="Bauer D."/>
            <person name="Andreopoulos W."/>
            <person name="Pangilinan J."/>
            <person name="LaButti K."/>
            <person name="Riley R."/>
            <person name="Lipzen A."/>
            <person name="Clum A."/>
            <person name="Drula E."/>
            <person name="Henrissat B."/>
            <person name="Kohler A."/>
            <person name="Grigoriev I.V."/>
            <person name="Martin F.M."/>
            <person name="Hacquard S."/>
        </authorList>
    </citation>
    <scope>NUCLEOTIDE SEQUENCE [LARGE SCALE GENOMIC DNA]</scope>
    <source>
        <strain evidence="1 2">MPI-SDFR-AT-0079</strain>
    </source>
</reference>
<evidence type="ECO:0000313" key="2">
    <source>
        <dbReference type="Proteomes" id="UP000724584"/>
    </source>
</evidence>
<evidence type="ECO:0000313" key="1">
    <source>
        <dbReference type="EMBL" id="KAH6627541.1"/>
    </source>
</evidence>
<keyword evidence="2" id="KW-1185">Reference proteome</keyword>
<protein>
    <submittedName>
        <fullName evidence="1">Uncharacterized protein</fullName>
    </submittedName>
</protein>
<dbReference type="Proteomes" id="UP000724584">
    <property type="component" value="Unassembled WGS sequence"/>
</dbReference>
<proteinExistence type="predicted"/>
<sequence length="471" mass="51999">MQSQPEFSTSWFLERWLKDTTSSGPNCDVIAKSPNLKSKASGSAVSEPSAIRSGTAAASGDTAQRSRSRSTSPAKTTTALIGLDKPVRFPALAGNPLVQLPVDVRGLYKRVRNITVHHEAFMPLSIKKDIDSAARRRHRKTWFYHDAGMPEADTRPLHSDAAQATGDDNHDDDSDSDCDDDDNETPSGPSYLERRQRRQPSPRMTALAELDMLVDLIATANSCRVLDRHEATWNMEVHNPLFRLALDRPDCAHVLVEAVTHASIAPPFIPPWKLALNKTEARETVGSERLDFALALFVDPGIPRDPHRRPGRQQEADPTVAEAIREAVANMPTSMGVNQLAYTPLWHSPIAVGVKTKTAWSSFEEGRRQLGVCTAAWHGRMHALMAQKTHMTGKKIVTLPLLLVVEHEWRLSFAVDAGDAIDIIGDMHIGDTETVDSMYMIIAVLRQLAGWMAGDFHKWISMLFAPTSAST</sequence>
<accession>A0ACB7P0L5</accession>
<dbReference type="EMBL" id="JAGIZQ010000005">
    <property type="protein sequence ID" value="KAH6627541.1"/>
    <property type="molecule type" value="Genomic_DNA"/>
</dbReference>
<comment type="caution">
    <text evidence="1">The sequence shown here is derived from an EMBL/GenBank/DDBJ whole genome shotgun (WGS) entry which is preliminary data.</text>
</comment>